<dbReference type="AlphaFoldDB" id="A0A1I2RC23"/>
<name>A0A1I2RC23_9BACT</name>
<dbReference type="Pfam" id="PF16011">
    <property type="entry name" value="CBM9_2"/>
    <property type="match status" value="1"/>
</dbReference>
<dbReference type="EMBL" id="FOOT01000002">
    <property type="protein sequence ID" value="SFG38000.1"/>
    <property type="molecule type" value="Genomic_DNA"/>
</dbReference>
<keyword evidence="3" id="KW-1185">Reference proteome</keyword>
<accession>A0A1I2RC23</accession>
<evidence type="ECO:0000259" key="1">
    <source>
        <dbReference type="Pfam" id="PF16011"/>
    </source>
</evidence>
<gene>
    <name evidence="2" type="ORF">SAMN05421739_102340</name>
</gene>
<feature type="domain" description="Carbohydrate-binding" evidence="1">
    <location>
        <begin position="26"/>
        <end position="213"/>
    </location>
</feature>
<dbReference type="GO" id="GO:0030246">
    <property type="term" value="F:carbohydrate binding"/>
    <property type="evidence" value="ECO:0007669"/>
    <property type="project" value="InterPro"/>
</dbReference>
<dbReference type="SUPFAM" id="SSF49344">
    <property type="entry name" value="CBD9-like"/>
    <property type="match status" value="1"/>
</dbReference>
<dbReference type="GO" id="GO:0004553">
    <property type="term" value="F:hydrolase activity, hydrolyzing O-glycosyl compounds"/>
    <property type="evidence" value="ECO:0007669"/>
    <property type="project" value="InterPro"/>
</dbReference>
<dbReference type="OrthoDB" id="9801646at2"/>
<dbReference type="InterPro" id="IPR010502">
    <property type="entry name" value="Carb-bd_dom_fam9"/>
</dbReference>
<proteinExistence type="predicted"/>
<evidence type="ECO:0000313" key="3">
    <source>
        <dbReference type="Proteomes" id="UP000198724"/>
    </source>
</evidence>
<dbReference type="CDD" id="cd09620">
    <property type="entry name" value="CBM9_like_3"/>
    <property type="match status" value="1"/>
</dbReference>
<evidence type="ECO:0000313" key="2">
    <source>
        <dbReference type="EMBL" id="SFG38000.1"/>
    </source>
</evidence>
<sequence length="214" mass="24066">MKQLTVPFIPDLPPGSPLDLVGSKLDQLPAKRIDSAPWANGGTQPEVAFTLAHGADSLYLKYKVEEENVLARYRNTNDPVYKDSCVEFFISFGEEEAYYNLEVNCLGTCLLGYGPDRHNRKLLPATVISEIEHLAHLKVLNHGRTGKAWELTLRIPASVFTEHQLENFSGLQARGNFYKCGDDLPEPHFLAWHPIEAPEPDFHRPEYFGAISFA</sequence>
<reference evidence="3" key="1">
    <citation type="submission" date="2016-10" db="EMBL/GenBank/DDBJ databases">
        <authorList>
            <person name="Varghese N."/>
            <person name="Submissions S."/>
        </authorList>
    </citation>
    <scope>NUCLEOTIDE SEQUENCE [LARGE SCALE GENOMIC DNA]</scope>
    <source>
        <strain evidence="3">LP51</strain>
    </source>
</reference>
<protein>
    <submittedName>
        <fullName evidence="2">Carbohydrate-binding family 9</fullName>
    </submittedName>
</protein>
<dbReference type="Proteomes" id="UP000198724">
    <property type="component" value="Unassembled WGS sequence"/>
</dbReference>
<dbReference type="GO" id="GO:0016052">
    <property type="term" value="P:carbohydrate catabolic process"/>
    <property type="evidence" value="ECO:0007669"/>
    <property type="project" value="InterPro"/>
</dbReference>
<dbReference type="STRING" id="1436961.SAMN05421739_102340"/>
<dbReference type="Gene3D" id="2.60.40.1190">
    <property type="match status" value="1"/>
</dbReference>
<dbReference type="RefSeq" id="WP_092099805.1">
    <property type="nucleotide sequence ID" value="NZ_FOOT01000002.1"/>
</dbReference>
<organism evidence="2 3">
    <name type="scientific">Pontibacter chinhatensis</name>
    <dbReference type="NCBI Taxonomy" id="1436961"/>
    <lineage>
        <taxon>Bacteria</taxon>
        <taxon>Pseudomonadati</taxon>
        <taxon>Bacteroidota</taxon>
        <taxon>Cytophagia</taxon>
        <taxon>Cytophagales</taxon>
        <taxon>Hymenobacteraceae</taxon>
        <taxon>Pontibacter</taxon>
    </lineage>
</organism>